<evidence type="ECO:0000313" key="1">
    <source>
        <dbReference type="EMBL" id="MCW7556383.1"/>
    </source>
</evidence>
<accession>A0ABT3N439</accession>
<proteinExistence type="predicted"/>
<gene>
    <name evidence="1" type="ORF">NX722_27865</name>
</gene>
<sequence length="77" mass="9189">MIKTEQKQIQQDIEVAIECDRCKKLYSKDNYAYQEILRIDFTAGYRSAFEDGYRVQCELCSDCLHELISDFCRKSEY</sequence>
<evidence type="ECO:0000313" key="2">
    <source>
        <dbReference type="Proteomes" id="UP001209854"/>
    </source>
</evidence>
<reference evidence="1 2" key="1">
    <citation type="submission" date="2022-10" db="EMBL/GenBank/DDBJ databases">
        <title>High-quality genome sequences of two octocoral-associated bacteria, Endozoicomonas euniceicola EF212 and Endozoicomonas gorgoniicola PS125.</title>
        <authorList>
            <person name="Chiou Y.-J."/>
            <person name="Chen Y.-H."/>
        </authorList>
    </citation>
    <scope>NUCLEOTIDE SEQUENCE [LARGE SCALE GENOMIC DNA]</scope>
    <source>
        <strain evidence="1 2">PS125</strain>
    </source>
</reference>
<organism evidence="1 2">
    <name type="scientific">Endozoicomonas gorgoniicola</name>
    <dbReference type="NCBI Taxonomy" id="1234144"/>
    <lineage>
        <taxon>Bacteria</taxon>
        <taxon>Pseudomonadati</taxon>
        <taxon>Pseudomonadota</taxon>
        <taxon>Gammaproteobacteria</taxon>
        <taxon>Oceanospirillales</taxon>
        <taxon>Endozoicomonadaceae</taxon>
        <taxon>Endozoicomonas</taxon>
    </lineage>
</organism>
<protein>
    <submittedName>
        <fullName evidence="1">Uncharacterized protein</fullName>
    </submittedName>
</protein>
<dbReference type="RefSeq" id="WP_262566071.1">
    <property type="nucleotide sequence ID" value="NZ_JAPFCC010000001.1"/>
</dbReference>
<name>A0ABT3N439_9GAMM</name>
<comment type="caution">
    <text evidence="1">The sequence shown here is derived from an EMBL/GenBank/DDBJ whole genome shotgun (WGS) entry which is preliminary data.</text>
</comment>
<dbReference type="Proteomes" id="UP001209854">
    <property type="component" value="Unassembled WGS sequence"/>
</dbReference>
<keyword evidence="2" id="KW-1185">Reference proteome</keyword>
<dbReference type="EMBL" id="JAPFCC010000001">
    <property type="protein sequence ID" value="MCW7556383.1"/>
    <property type="molecule type" value="Genomic_DNA"/>
</dbReference>